<dbReference type="OrthoDB" id="158258at2"/>
<sequence length="160" mass="17686">MPIPEAAQLHHDYVREGKTIRELASVYRCRTSVLLAAMDAAGITRRRPGRPRAPVPDWDAEKLHQLVKAKGIRYVRAFARRHGVNREKLAVLLGTPPLERGQRRRQVAVAHDAAIRSAYEAGASINSLATRYGCTRRAIGYSLDRTSGGNNGQPDPAIEL</sequence>
<dbReference type="Proteomes" id="UP000220922">
    <property type="component" value="Unassembled WGS sequence"/>
</dbReference>
<comment type="caution">
    <text evidence="1">The sequence shown here is derived from an EMBL/GenBank/DDBJ whole genome shotgun (WGS) entry which is preliminary data.</text>
</comment>
<organism evidence="1 2">
    <name type="scientific">Candidatus Chloroploca asiatica</name>
    <dbReference type="NCBI Taxonomy" id="1506545"/>
    <lineage>
        <taxon>Bacteria</taxon>
        <taxon>Bacillati</taxon>
        <taxon>Chloroflexota</taxon>
        <taxon>Chloroflexia</taxon>
        <taxon>Chloroflexales</taxon>
        <taxon>Chloroflexineae</taxon>
        <taxon>Oscillochloridaceae</taxon>
        <taxon>Candidatus Chloroploca</taxon>
    </lineage>
</organism>
<dbReference type="RefSeq" id="WP_097655382.1">
    <property type="nucleotide sequence ID" value="NZ_LYXE01000192.1"/>
</dbReference>
<evidence type="ECO:0000313" key="1">
    <source>
        <dbReference type="EMBL" id="PDV96510.1"/>
    </source>
</evidence>
<name>A0A2H3L2S3_9CHLR</name>
<dbReference type="AlphaFoldDB" id="A0A2H3L2S3"/>
<dbReference type="EMBL" id="LYXE01000192">
    <property type="protein sequence ID" value="PDV96510.1"/>
    <property type="molecule type" value="Genomic_DNA"/>
</dbReference>
<keyword evidence="2" id="KW-1185">Reference proteome</keyword>
<gene>
    <name evidence="1" type="ORF">A9Q02_20680</name>
</gene>
<reference evidence="1 2" key="1">
    <citation type="submission" date="2016-05" db="EMBL/GenBank/DDBJ databases">
        <authorList>
            <person name="Lavstsen T."/>
            <person name="Jespersen J.S."/>
        </authorList>
    </citation>
    <scope>NUCLEOTIDE SEQUENCE [LARGE SCALE GENOMIC DNA]</scope>
    <source>
        <strain evidence="1 2">B7-9</strain>
    </source>
</reference>
<protein>
    <submittedName>
        <fullName evidence="1">Uncharacterized protein</fullName>
    </submittedName>
</protein>
<proteinExistence type="predicted"/>
<evidence type="ECO:0000313" key="2">
    <source>
        <dbReference type="Proteomes" id="UP000220922"/>
    </source>
</evidence>
<accession>A0A2H3L2S3</accession>